<keyword evidence="2" id="KW-1185">Reference proteome</keyword>
<dbReference type="RefSeq" id="WP_187015839.1">
    <property type="nucleotide sequence ID" value="NZ_JACOQI010000020.1"/>
</dbReference>
<proteinExistence type="predicted"/>
<accession>A0A923MML8</accession>
<sequence length="167" mass="18845">MKFSKFVKSLAPDGGAIYEYMDERWLASPSVLMLIPDGIRSVTGYSNEKMPDGIGRLISQVGCTEYATLVKAIMPEPDGAIKDCVRIFATQDSTMTFPITNDDWSLIEKSDFCEILYAYDLESDKSVPKALLVKQYAKYPDDEDQLVGIIFPCEYTEQLNFHTIKEV</sequence>
<comment type="caution">
    <text evidence="1">The sequence shown here is derived from an EMBL/GenBank/DDBJ whole genome shotgun (WGS) entry which is preliminary data.</text>
</comment>
<name>A0A923MML8_9FIRM</name>
<reference evidence="1" key="1">
    <citation type="submission" date="2020-08" db="EMBL/GenBank/DDBJ databases">
        <title>Genome public.</title>
        <authorList>
            <person name="Liu C."/>
            <person name="Sun Q."/>
        </authorList>
    </citation>
    <scope>NUCLEOTIDE SEQUENCE</scope>
    <source>
        <strain evidence="1">BX15</strain>
    </source>
</reference>
<dbReference type="AlphaFoldDB" id="A0A923MML8"/>
<gene>
    <name evidence="1" type="ORF">H8Z83_15205</name>
</gene>
<evidence type="ECO:0000313" key="2">
    <source>
        <dbReference type="Proteomes" id="UP000620327"/>
    </source>
</evidence>
<dbReference type="Proteomes" id="UP000620327">
    <property type="component" value="Unassembled WGS sequence"/>
</dbReference>
<protein>
    <submittedName>
        <fullName evidence="1">Uncharacterized protein</fullName>
    </submittedName>
</protein>
<evidence type="ECO:0000313" key="1">
    <source>
        <dbReference type="EMBL" id="MBC5771647.1"/>
    </source>
</evidence>
<dbReference type="EMBL" id="JACOQI010000020">
    <property type="protein sequence ID" value="MBC5771647.1"/>
    <property type="molecule type" value="Genomic_DNA"/>
</dbReference>
<organism evidence="1 2">
    <name type="scientific">Dysosmobacter segnis</name>
    <dbReference type="NCBI Taxonomy" id="2763042"/>
    <lineage>
        <taxon>Bacteria</taxon>
        <taxon>Bacillati</taxon>
        <taxon>Bacillota</taxon>
        <taxon>Clostridia</taxon>
        <taxon>Eubacteriales</taxon>
        <taxon>Oscillospiraceae</taxon>
        <taxon>Dysosmobacter</taxon>
    </lineage>
</organism>